<feature type="domain" description="G-protein coupled receptors family 2 profile 2" evidence="7">
    <location>
        <begin position="297"/>
        <end position="539"/>
    </location>
</feature>
<dbReference type="PROSITE" id="PS50092">
    <property type="entry name" value="TSP1"/>
    <property type="match status" value="1"/>
</dbReference>
<name>A0A553PH96_TIGCA</name>
<sequence length="570" mass="63419">MVKPINLTRLGLAVVATFILRLDPTHGTKVDGAWSPWSRFLTPCVKANDPSVIVICGGGVRQRYRSCSKPSPQMGGAPCVPEPVTGKNDTDMHPCNTHACQLPGDFLWSAWSDCSNVCARGTRRRYTMCGTIRKKAEGISVDHNPNVSTSAGNGTDAINGTDAVNATTEATANANVTANNSNGDAGVERRKRSSLFKEGDSLDLFELEYEESCVGNQFNETFEPCNSWNREKCPNPCQFVSCPPFAKCVDKSTDQDPVTECQCQLGTIMTEDKNACVAPPPTTPTPRPIPTMPAAQKAVSNVITRGASTLIIIFLGLSLGLFFMLRIFDSSRVIHMNMEIALLLAHICMLPSVYESNPEACRILSILIHFFFTACFVFMFLEAVHMYSMVAWVVHRDGLMTRVQNTLVGWGCAFVIVLFNMCFEYRHYGASYHCWLQMDTNLMYGQYIPIIILVVLTFAIVESAGSSDKYTQLDDVDKRQRKTAKIMQRTLIFILPLVFCSFAIGTLAEYEQNIYLYSIFTIINGVVGGIVFFFHCTANESVRDILDRFRKKLCPPKEKIDDEDQVDNQD</sequence>
<dbReference type="GO" id="GO:0007166">
    <property type="term" value="P:cell surface receptor signaling pathway"/>
    <property type="evidence" value="ECO:0007669"/>
    <property type="project" value="InterPro"/>
</dbReference>
<keyword evidence="2 5" id="KW-0812">Transmembrane</keyword>
<dbReference type="Proteomes" id="UP000318571">
    <property type="component" value="Chromosome 5"/>
</dbReference>
<dbReference type="SUPFAM" id="SSF82895">
    <property type="entry name" value="TSP-1 type 1 repeat"/>
    <property type="match status" value="2"/>
</dbReference>
<dbReference type="SMART" id="SM00209">
    <property type="entry name" value="TSP1"/>
    <property type="match status" value="2"/>
</dbReference>
<comment type="caution">
    <text evidence="8">The sequence shown here is derived from an EMBL/GenBank/DDBJ whole genome shotgun (WGS) entry which is preliminary data.</text>
</comment>
<dbReference type="AlphaFoldDB" id="A0A553PH96"/>
<keyword evidence="3 5" id="KW-1133">Transmembrane helix</keyword>
<dbReference type="Gene3D" id="2.20.100.10">
    <property type="entry name" value="Thrombospondin type-1 (TSP1) repeat"/>
    <property type="match status" value="1"/>
</dbReference>
<keyword evidence="6" id="KW-0732">Signal</keyword>
<dbReference type="OrthoDB" id="5973910at2759"/>
<dbReference type="GO" id="GO:0005886">
    <property type="term" value="C:plasma membrane"/>
    <property type="evidence" value="ECO:0007669"/>
    <property type="project" value="TreeGrafter"/>
</dbReference>
<evidence type="ECO:0000256" key="2">
    <source>
        <dbReference type="ARBA" id="ARBA00022692"/>
    </source>
</evidence>
<evidence type="ECO:0000256" key="1">
    <source>
        <dbReference type="ARBA" id="ARBA00004141"/>
    </source>
</evidence>
<dbReference type="Gene3D" id="1.20.1070.10">
    <property type="entry name" value="Rhodopsin 7-helix transmembrane proteins"/>
    <property type="match status" value="1"/>
</dbReference>
<evidence type="ECO:0000313" key="8">
    <source>
        <dbReference type="EMBL" id="TRY77046.1"/>
    </source>
</evidence>
<reference evidence="8 9" key="1">
    <citation type="journal article" date="2018" name="Nat. Ecol. Evol.">
        <title>Genomic signatures of mitonuclear coevolution across populations of Tigriopus californicus.</title>
        <authorList>
            <person name="Barreto F.S."/>
            <person name="Watson E.T."/>
            <person name="Lima T.G."/>
            <person name="Willett C.S."/>
            <person name="Edmands S."/>
            <person name="Li W."/>
            <person name="Burton R.S."/>
        </authorList>
    </citation>
    <scope>NUCLEOTIDE SEQUENCE [LARGE SCALE GENOMIC DNA]</scope>
    <source>
        <strain evidence="8 9">San Diego</strain>
    </source>
</reference>
<dbReference type="GO" id="GO:0004930">
    <property type="term" value="F:G protein-coupled receptor activity"/>
    <property type="evidence" value="ECO:0007669"/>
    <property type="project" value="InterPro"/>
</dbReference>
<evidence type="ECO:0000256" key="4">
    <source>
        <dbReference type="ARBA" id="ARBA00023136"/>
    </source>
</evidence>
<feature type="transmembrane region" description="Helical" evidence="5">
    <location>
        <begin position="446"/>
        <end position="465"/>
    </location>
</feature>
<accession>A0A553PH96</accession>
<keyword evidence="9" id="KW-1185">Reference proteome</keyword>
<feature type="transmembrane region" description="Helical" evidence="5">
    <location>
        <begin position="486"/>
        <end position="508"/>
    </location>
</feature>
<dbReference type="PANTHER" id="PTHR12011:SF347">
    <property type="entry name" value="FI21270P1-RELATED"/>
    <property type="match status" value="1"/>
</dbReference>
<dbReference type="Pfam" id="PF00090">
    <property type="entry name" value="TSP_1"/>
    <property type="match status" value="1"/>
</dbReference>
<dbReference type="InterPro" id="IPR017981">
    <property type="entry name" value="GPCR_2-like_7TM"/>
</dbReference>
<feature type="transmembrane region" description="Helical" evidence="5">
    <location>
        <begin position="366"/>
        <end position="394"/>
    </location>
</feature>
<feature type="chain" id="PRO_5021985700" description="G-protein coupled receptors family 2 profile 2 domain-containing protein" evidence="6">
    <location>
        <begin position="28"/>
        <end position="570"/>
    </location>
</feature>
<dbReference type="Pfam" id="PF00002">
    <property type="entry name" value="7tm_2"/>
    <property type="match status" value="1"/>
</dbReference>
<organism evidence="8 9">
    <name type="scientific">Tigriopus californicus</name>
    <name type="common">Marine copepod</name>
    <dbReference type="NCBI Taxonomy" id="6832"/>
    <lineage>
        <taxon>Eukaryota</taxon>
        <taxon>Metazoa</taxon>
        <taxon>Ecdysozoa</taxon>
        <taxon>Arthropoda</taxon>
        <taxon>Crustacea</taxon>
        <taxon>Multicrustacea</taxon>
        <taxon>Hexanauplia</taxon>
        <taxon>Copepoda</taxon>
        <taxon>Harpacticoida</taxon>
        <taxon>Harpacticidae</taxon>
        <taxon>Tigriopus</taxon>
    </lineage>
</organism>
<dbReference type="InterPro" id="IPR036383">
    <property type="entry name" value="TSP1_rpt_sf"/>
</dbReference>
<dbReference type="EMBL" id="VCGU01000004">
    <property type="protein sequence ID" value="TRY77046.1"/>
    <property type="molecule type" value="Genomic_DNA"/>
</dbReference>
<comment type="subcellular location">
    <subcellularLocation>
        <location evidence="1">Membrane</location>
        <topology evidence="1">Multi-pass membrane protein</topology>
    </subcellularLocation>
</comment>
<evidence type="ECO:0000259" key="7">
    <source>
        <dbReference type="PROSITE" id="PS50261"/>
    </source>
</evidence>
<evidence type="ECO:0000313" key="9">
    <source>
        <dbReference type="Proteomes" id="UP000318571"/>
    </source>
</evidence>
<feature type="signal peptide" evidence="6">
    <location>
        <begin position="1"/>
        <end position="27"/>
    </location>
</feature>
<feature type="transmembrane region" description="Helical" evidence="5">
    <location>
        <begin position="306"/>
        <end position="325"/>
    </location>
</feature>
<gene>
    <name evidence="8" type="ORF">TCAL_03852</name>
</gene>
<proteinExistence type="predicted"/>
<dbReference type="PROSITE" id="PS50261">
    <property type="entry name" value="G_PROTEIN_RECEP_F2_4"/>
    <property type="match status" value="1"/>
</dbReference>
<protein>
    <recommendedName>
        <fullName evidence="7">G-protein coupled receptors family 2 profile 2 domain-containing protein</fullName>
    </recommendedName>
</protein>
<feature type="transmembrane region" description="Helical" evidence="5">
    <location>
        <begin position="406"/>
        <end position="426"/>
    </location>
</feature>
<evidence type="ECO:0000256" key="3">
    <source>
        <dbReference type="ARBA" id="ARBA00022989"/>
    </source>
</evidence>
<evidence type="ECO:0000256" key="5">
    <source>
        <dbReference type="SAM" id="Phobius"/>
    </source>
</evidence>
<dbReference type="InterPro" id="IPR000884">
    <property type="entry name" value="TSP1_rpt"/>
</dbReference>
<dbReference type="InterPro" id="IPR000832">
    <property type="entry name" value="GPCR_2_secretin-like"/>
</dbReference>
<dbReference type="PANTHER" id="PTHR12011">
    <property type="entry name" value="ADHESION G-PROTEIN COUPLED RECEPTOR"/>
    <property type="match status" value="1"/>
</dbReference>
<evidence type="ECO:0000256" key="6">
    <source>
        <dbReference type="SAM" id="SignalP"/>
    </source>
</evidence>
<feature type="transmembrane region" description="Helical" evidence="5">
    <location>
        <begin position="514"/>
        <end position="534"/>
    </location>
</feature>
<keyword evidence="4 5" id="KW-0472">Membrane</keyword>